<gene>
    <name evidence="2" type="ORF">DB31_5858</name>
</gene>
<accession>A0A085WT03</accession>
<evidence type="ECO:0000313" key="2">
    <source>
        <dbReference type="EMBL" id="KFE70816.1"/>
    </source>
</evidence>
<dbReference type="Proteomes" id="UP000028725">
    <property type="component" value="Unassembled WGS sequence"/>
</dbReference>
<comment type="caution">
    <text evidence="2">The sequence shown here is derived from an EMBL/GenBank/DDBJ whole genome shotgun (WGS) entry which is preliminary data.</text>
</comment>
<protein>
    <recommendedName>
        <fullName evidence="4">Nucleotidyltransferase family protein</fullName>
    </recommendedName>
</protein>
<dbReference type="AlphaFoldDB" id="A0A085WT03"/>
<dbReference type="Gene3D" id="3.30.460.40">
    <property type="match status" value="1"/>
</dbReference>
<dbReference type="RefSeq" id="WP_338034290.1">
    <property type="nucleotide sequence ID" value="NZ_JMCB01000003.1"/>
</dbReference>
<dbReference type="SUPFAM" id="SSF81301">
    <property type="entry name" value="Nucleotidyltransferase"/>
    <property type="match status" value="1"/>
</dbReference>
<organism evidence="2 3">
    <name type="scientific">Hyalangium minutum</name>
    <dbReference type="NCBI Taxonomy" id="394096"/>
    <lineage>
        <taxon>Bacteria</taxon>
        <taxon>Pseudomonadati</taxon>
        <taxon>Myxococcota</taxon>
        <taxon>Myxococcia</taxon>
        <taxon>Myxococcales</taxon>
        <taxon>Cystobacterineae</taxon>
        <taxon>Archangiaceae</taxon>
        <taxon>Hyalangium</taxon>
    </lineage>
</organism>
<proteinExistence type="predicted"/>
<dbReference type="PATRIC" id="fig|394096.3.peg.2333"/>
<reference evidence="2 3" key="1">
    <citation type="submission" date="2014-04" db="EMBL/GenBank/DDBJ databases">
        <title>Genome assembly of Hyalangium minutum DSM 14724.</title>
        <authorList>
            <person name="Sharma G."/>
            <person name="Subramanian S."/>
        </authorList>
    </citation>
    <scope>NUCLEOTIDE SEQUENCE [LARGE SCALE GENOMIC DNA]</scope>
    <source>
        <strain evidence="2 3">DSM 14724</strain>
    </source>
</reference>
<dbReference type="EMBL" id="JMCB01000003">
    <property type="protein sequence ID" value="KFE70816.1"/>
    <property type="molecule type" value="Genomic_DNA"/>
</dbReference>
<evidence type="ECO:0000256" key="1">
    <source>
        <dbReference type="SAM" id="MobiDB-lite"/>
    </source>
</evidence>
<dbReference type="STRING" id="394096.DB31_5858"/>
<name>A0A085WT03_9BACT</name>
<evidence type="ECO:0000313" key="3">
    <source>
        <dbReference type="Proteomes" id="UP000028725"/>
    </source>
</evidence>
<evidence type="ECO:0008006" key="4">
    <source>
        <dbReference type="Google" id="ProtNLM"/>
    </source>
</evidence>
<sequence>MNHIEERNPNHPGEMGTDARLAEDKREPAELKARAQAIRLLQEAGVEALVGGAYASSQYTGIWRDTKDLDLFVRERDGEAALRAFEAKGWSTKSRVHGWLHKAYLGNYLVDLIYASGNGITCVDDAWFTHAREAEVLGVRCRIPPPEEIVWSKAFVLERERYDGAELNHLFLTAGRSFDWGRLLARFDGHWEVLLGHLMFFRYAYPSDRDVVPDWLMRELLSRTTDSLHEGPWEERVCRGPLLSNCNYEVDVSEWGYRSGLKDGSRGDGSPTGTSSQH</sequence>
<feature type="region of interest" description="Disordered" evidence="1">
    <location>
        <begin position="1"/>
        <end position="26"/>
    </location>
</feature>
<dbReference type="InterPro" id="IPR043519">
    <property type="entry name" value="NT_sf"/>
</dbReference>
<keyword evidence="3" id="KW-1185">Reference proteome</keyword>